<dbReference type="Gene3D" id="1.10.10.10">
    <property type="entry name" value="Winged helix-like DNA-binding domain superfamily/Winged helix DNA-binding domain"/>
    <property type="match status" value="1"/>
</dbReference>
<evidence type="ECO:0000256" key="3">
    <source>
        <dbReference type="ARBA" id="ARBA00023125"/>
    </source>
</evidence>
<keyword evidence="4" id="KW-0804">Transcription</keyword>
<dbReference type="InterPro" id="IPR058163">
    <property type="entry name" value="LysR-type_TF_proteobact-type"/>
</dbReference>
<dbReference type="Gene3D" id="3.40.190.290">
    <property type="match status" value="1"/>
</dbReference>
<dbReference type="AlphaFoldDB" id="A0A5B7YI54"/>
<proteinExistence type="inferred from homology"/>
<dbReference type="EMBL" id="CP039852">
    <property type="protein sequence ID" value="QCZ94943.1"/>
    <property type="molecule type" value="Genomic_DNA"/>
</dbReference>
<dbReference type="SUPFAM" id="SSF53850">
    <property type="entry name" value="Periplasmic binding protein-like II"/>
    <property type="match status" value="1"/>
</dbReference>
<organism evidence="6 7">
    <name type="scientific">Salinimonas iocasae</name>
    <dbReference type="NCBI Taxonomy" id="2572577"/>
    <lineage>
        <taxon>Bacteria</taxon>
        <taxon>Pseudomonadati</taxon>
        <taxon>Pseudomonadota</taxon>
        <taxon>Gammaproteobacteria</taxon>
        <taxon>Alteromonadales</taxon>
        <taxon>Alteromonadaceae</taxon>
        <taxon>Alteromonas/Salinimonas group</taxon>
        <taxon>Salinimonas</taxon>
    </lineage>
</organism>
<dbReference type="InterPro" id="IPR036388">
    <property type="entry name" value="WH-like_DNA-bd_sf"/>
</dbReference>
<dbReference type="KEGG" id="salk:FBQ74_16335"/>
<dbReference type="OrthoDB" id="9786526at2"/>
<sequence>MDKLTQMRTFVSVVQTGSFTQAASELAISAQLASKYVSALESALGVRLLARTTRRVHLTEAGERYLPKARHILDELTGLEDELSGLQTHARGTLRISAPVSFAASQMGHLIADFQQQHPAISVDLQLNDRKVNIIEEGFDVALRVGTLEDSSLIARKIAPVKMLICASPEYLDKHGEPQSWEELKHHRVLRYSYTTTEPKLLADSNGALICNNGDFLTRCATAGAGIVIQPSFIVEEAIKSKALTPILAHCSPPALGLYALYAHRTLMTSKLRAFIDFISAYYGEPPHWEQGLDG</sequence>
<evidence type="ECO:0000259" key="5">
    <source>
        <dbReference type="PROSITE" id="PS50931"/>
    </source>
</evidence>
<keyword evidence="2" id="KW-0805">Transcription regulation</keyword>
<feature type="domain" description="HTH lysR-type" evidence="5">
    <location>
        <begin position="1"/>
        <end position="59"/>
    </location>
</feature>
<dbReference type="Pfam" id="PF00126">
    <property type="entry name" value="HTH_1"/>
    <property type="match status" value="1"/>
</dbReference>
<evidence type="ECO:0000256" key="4">
    <source>
        <dbReference type="ARBA" id="ARBA00023163"/>
    </source>
</evidence>
<evidence type="ECO:0000313" key="6">
    <source>
        <dbReference type="EMBL" id="QCZ94943.1"/>
    </source>
</evidence>
<dbReference type="PANTHER" id="PTHR30537:SF5">
    <property type="entry name" value="HTH-TYPE TRANSCRIPTIONAL ACTIVATOR TTDR-RELATED"/>
    <property type="match status" value="1"/>
</dbReference>
<dbReference type="FunFam" id="1.10.10.10:FF:000001">
    <property type="entry name" value="LysR family transcriptional regulator"/>
    <property type="match status" value="1"/>
</dbReference>
<dbReference type="GO" id="GO:0003677">
    <property type="term" value="F:DNA binding"/>
    <property type="evidence" value="ECO:0007669"/>
    <property type="project" value="UniProtKB-KW"/>
</dbReference>
<keyword evidence="3" id="KW-0238">DNA-binding</keyword>
<dbReference type="InterPro" id="IPR036390">
    <property type="entry name" value="WH_DNA-bd_sf"/>
</dbReference>
<gene>
    <name evidence="6" type="ORF">FBQ74_16335</name>
</gene>
<dbReference type="InterPro" id="IPR005119">
    <property type="entry name" value="LysR_subst-bd"/>
</dbReference>
<dbReference type="CDD" id="cd08422">
    <property type="entry name" value="PBP2_CrgA_like"/>
    <property type="match status" value="1"/>
</dbReference>
<dbReference type="Proteomes" id="UP000304912">
    <property type="component" value="Chromosome"/>
</dbReference>
<dbReference type="SUPFAM" id="SSF46785">
    <property type="entry name" value="Winged helix' DNA-binding domain"/>
    <property type="match status" value="1"/>
</dbReference>
<accession>A0A5B7YI54</accession>
<keyword evidence="7" id="KW-1185">Reference proteome</keyword>
<reference evidence="6 7" key="1">
    <citation type="submission" date="2019-04" db="EMBL/GenBank/DDBJ databases">
        <title>Salinimonas iocasae sp. nov., a halophilic bacterium isolated from the outer tube casing of tubeworms in Okinawa Trough.</title>
        <authorList>
            <person name="Zhang H."/>
            <person name="Wang H."/>
            <person name="Li C."/>
        </authorList>
    </citation>
    <scope>NUCLEOTIDE SEQUENCE [LARGE SCALE GENOMIC DNA]</scope>
    <source>
        <strain evidence="6 7">KX18D6</strain>
    </source>
</reference>
<evidence type="ECO:0000313" key="7">
    <source>
        <dbReference type="Proteomes" id="UP000304912"/>
    </source>
</evidence>
<name>A0A5B7YI54_9ALTE</name>
<dbReference type="Pfam" id="PF03466">
    <property type="entry name" value="LysR_substrate"/>
    <property type="match status" value="1"/>
</dbReference>
<protein>
    <submittedName>
        <fullName evidence="6">LysR family transcriptional regulator</fullName>
    </submittedName>
</protein>
<dbReference type="GO" id="GO:0003700">
    <property type="term" value="F:DNA-binding transcription factor activity"/>
    <property type="evidence" value="ECO:0007669"/>
    <property type="project" value="InterPro"/>
</dbReference>
<comment type="similarity">
    <text evidence="1">Belongs to the LysR transcriptional regulatory family.</text>
</comment>
<dbReference type="InterPro" id="IPR000847">
    <property type="entry name" value="LysR_HTH_N"/>
</dbReference>
<dbReference type="PANTHER" id="PTHR30537">
    <property type="entry name" value="HTH-TYPE TRANSCRIPTIONAL REGULATOR"/>
    <property type="match status" value="1"/>
</dbReference>
<evidence type="ECO:0000256" key="2">
    <source>
        <dbReference type="ARBA" id="ARBA00023015"/>
    </source>
</evidence>
<dbReference type="PROSITE" id="PS50931">
    <property type="entry name" value="HTH_LYSR"/>
    <property type="match status" value="1"/>
</dbReference>
<dbReference type="RefSeq" id="WP_139757674.1">
    <property type="nucleotide sequence ID" value="NZ_CP039852.1"/>
</dbReference>
<evidence type="ECO:0000256" key="1">
    <source>
        <dbReference type="ARBA" id="ARBA00009437"/>
    </source>
</evidence>